<dbReference type="AlphaFoldDB" id="A0A9D1HFC2"/>
<evidence type="ECO:0000313" key="10">
    <source>
        <dbReference type="Proteomes" id="UP000824159"/>
    </source>
</evidence>
<feature type="transmembrane region" description="Helical" evidence="7">
    <location>
        <begin position="132"/>
        <end position="153"/>
    </location>
</feature>
<dbReference type="PROSITE" id="PS00218">
    <property type="entry name" value="AMINO_ACID_PERMEASE_1"/>
    <property type="match status" value="1"/>
</dbReference>
<dbReference type="InterPro" id="IPR050524">
    <property type="entry name" value="APC_YAT"/>
</dbReference>
<feature type="transmembrane region" description="Helical" evidence="7">
    <location>
        <begin position="378"/>
        <end position="402"/>
    </location>
</feature>
<dbReference type="PANTHER" id="PTHR43341:SF1">
    <property type="entry name" value="GENERAL AMINO-ACID PERMEASE GAP1"/>
    <property type="match status" value="1"/>
</dbReference>
<feature type="transmembrane region" description="Helical" evidence="7">
    <location>
        <begin position="292"/>
        <end position="317"/>
    </location>
</feature>
<evidence type="ECO:0000256" key="6">
    <source>
        <dbReference type="ARBA" id="ARBA00023136"/>
    </source>
</evidence>
<feature type="domain" description="Amino acid permease/ SLC12A" evidence="8">
    <location>
        <begin position="22"/>
        <end position="474"/>
    </location>
</feature>
<dbReference type="GO" id="GO:0015171">
    <property type="term" value="F:amino acid transmembrane transporter activity"/>
    <property type="evidence" value="ECO:0007669"/>
    <property type="project" value="TreeGrafter"/>
</dbReference>
<proteinExistence type="predicted"/>
<keyword evidence="3 7" id="KW-0812">Transmembrane</keyword>
<accession>A0A9D1HFC2</accession>
<dbReference type="FunFam" id="1.20.1740.10:FF:000001">
    <property type="entry name" value="Amino acid permease"/>
    <property type="match status" value="1"/>
</dbReference>
<feature type="transmembrane region" description="Helical" evidence="7">
    <location>
        <begin position="422"/>
        <end position="445"/>
    </location>
</feature>
<dbReference type="Pfam" id="PF00324">
    <property type="entry name" value="AA_permease"/>
    <property type="match status" value="1"/>
</dbReference>
<dbReference type="InterPro" id="IPR004841">
    <property type="entry name" value="AA-permease/SLC12A_dom"/>
</dbReference>
<sequence length="502" mass="54782">METRGMETQEGRVLKRGLKRRHLTMIAIGGSIGTGLFLAMGGTIRDAGPGGALVAYAIMGVIVYFMMTALGEMATRLPIPGAFTAYADRFVDKAWGFTNGWSYWFGSAMTVAAELIAGAIIIKYWFPDSSSSVWAMLFLAILLAINLFSVKGFGEAEYWFAGIKVVVTIIFLIVSVLMIIGILSGTGNHGFSNWTLDGGEAGKAPFVNGLGGIVGIFMVAAFSFSNTELVGLSAAESENPKSDIPRAVHSIFWRLIIFYMGTIFVVGTLIPFTEPTLLDAAEDNVAASPFTIIFQRAGFAAAASLMNAVILTSVLSCGNSSMYSASRTLQHMAQRGDAPRYFSRLSKNGVPVRAIIATACIAATAFFASLIGDGMAYTAAYSLCGIAGVYNWLTISVAHYRFRKGWLKQGHTLDELEYKSPFYPFGSWFAIIMCIIICFGANYTVFLDFDWFSFITCYAIIPLSVIMFFVYKKVKGTKWVKYEDMDFNPPEDADKKNISAIY</sequence>
<feature type="transmembrane region" description="Helical" evidence="7">
    <location>
        <begin position="350"/>
        <end position="372"/>
    </location>
</feature>
<feature type="transmembrane region" description="Helical" evidence="7">
    <location>
        <begin position="21"/>
        <end position="44"/>
    </location>
</feature>
<evidence type="ECO:0000256" key="7">
    <source>
        <dbReference type="SAM" id="Phobius"/>
    </source>
</evidence>
<keyword evidence="6 7" id="KW-0472">Membrane</keyword>
<evidence type="ECO:0000256" key="4">
    <source>
        <dbReference type="ARBA" id="ARBA00022970"/>
    </source>
</evidence>
<evidence type="ECO:0000256" key="2">
    <source>
        <dbReference type="ARBA" id="ARBA00022448"/>
    </source>
</evidence>
<dbReference type="GO" id="GO:0016020">
    <property type="term" value="C:membrane"/>
    <property type="evidence" value="ECO:0007669"/>
    <property type="project" value="UniProtKB-SubCell"/>
</dbReference>
<name>A0A9D1HFC2_9FIRM</name>
<comment type="caution">
    <text evidence="9">The sequence shown here is derived from an EMBL/GenBank/DDBJ whole genome shotgun (WGS) entry which is preliminary data.</text>
</comment>
<dbReference type="Gene3D" id="1.20.1740.10">
    <property type="entry name" value="Amino acid/polyamine transporter I"/>
    <property type="match status" value="1"/>
</dbReference>
<comment type="subcellular location">
    <subcellularLocation>
        <location evidence="1">Membrane</location>
        <topology evidence="1">Multi-pass membrane protein</topology>
    </subcellularLocation>
</comment>
<dbReference type="PANTHER" id="PTHR43341">
    <property type="entry name" value="AMINO ACID PERMEASE"/>
    <property type="match status" value="1"/>
</dbReference>
<feature type="transmembrane region" description="Helical" evidence="7">
    <location>
        <begin position="206"/>
        <end position="230"/>
    </location>
</feature>
<organism evidence="9 10">
    <name type="scientific">Candidatus Allocopromorpha excrementavium</name>
    <dbReference type="NCBI Taxonomy" id="2840741"/>
    <lineage>
        <taxon>Bacteria</taxon>
        <taxon>Bacillati</taxon>
        <taxon>Bacillota</taxon>
        <taxon>Clostridia</taxon>
        <taxon>Eubacteriales</taxon>
        <taxon>Eubacteriaceae</taxon>
        <taxon>Eubacteriaceae incertae sedis</taxon>
        <taxon>Candidatus Allocopromorpha</taxon>
    </lineage>
</organism>
<evidence type="ECO:0000256" key="1">
    <source>
        <dbReference type="ARBA" id="ARBA00004141"/>
    </source>
</evidence>
<feature type="transmembrane region" description="Helical" evidence="7">
    <location>
        <begin position="451"/>
        <end position="471"/>
    </location>
</feature>
<gene>
    <name evidence="9" type="ORF">IAD12_06480</name>
</gene>
<keyword evidence="2" id="KW-0813">Transport</keyword>
<feature type="transmembrane region" description="Helical" evidence="7">
    <location>
        <begin position="103"/>
        <end position="126"/>
    </location>
</feature>
<feature type="transmembrane region" description="Helical" evidence="7">
    <location>
        <begin position="251"/>
        <end position="272"/>
    </location>
</feature>
<evidence type="ECO:0000259" key="8">
    <source>
        <dbReference type="Pfam" id="PF00324"/>
    </source>
</evidence>
<feature type="transmembrane region" description="Helical" evidence="7">
    <location>
        <begin position="50"/>
        <end position="70"/>
    </location>
</feature>
<keyword evidence="4" id="KW-0029">Amino-acid transport</keyword>
<dbReference type="InterPro" id="IPR004840">
    <property type="entry name" value="Amino_acid_permease_CS"/>
</dbReference>
<evidence type="ECO:0000256" key="5">
    <source>
        <dbReference type="ARBA" id="ARBA00022989"/>
    </source>
</evidence>
<evidence type="ECO:0000313" key="9">
    <source>
        <dbReference type="EMBL" id="HIT99882.1"/>
    </source>
</evidence>
<keyword evidence="5 7" id="KW-1133">Transmembrane helix</keyword>
<dbReference type="EMBL" id="DVLX01000083">
    <property type="protein sequence ID" value="HIT99882.1"/>
    <property type="molecule type" value="Genomic_DNA"/>
</dbReference>
<protein>
    <submittedName>
        <fullName evidence="9">Amino acid permease</fullName>
    </submittedName>
</protein>
<reference evidence="9" key="2">
    <citation type="journal article" date="2021" name="PeerJ">
        <title>Extensive microbial diversity within the chicken gut microbiome revealed by metagenomics and culture.</title>
        <authorList>
            <person name="Gilroy R."/>
            <person name="Ravi A."/>
            <person name="Getino M."/>
            <person name="Pursley I."/>
            <person name="Horton D.L."/>
            <person name="Alikhan N.F."/>
            <person name="Baker D."/>
            <person name="Gharbi K."/>
            <person name="Hall N."/>
            <person name="Watson M."/>
            <person name="Adriaenssens E.M."/>
            <person name="Foster-Nyarko E."/>
            <person name="Jarju S."/>
            <person name="Secka A."/>
            <person name="Antonio M."/>
            <person name="Oren A."/>
            <person name="Chaudhuri R.R."/>
            <person name="La Ragione R."/>
            <person name="Hildebrand F."/>
            <person name="Pallen M.J."/>
        </authorList>
    </citation>
    <scope>NUCLEOTIDE SEQUENCE</scope>
    <source>
        <strain evidence="9">CHK176-22527</strain>
    </source>
</reference>
<feature type="transmembrane region" description="Helical" evidence="7">
    <location>
        <begin position="165"/>
        <end position="186"/>
    </location>
</feature>
<evidence type="ECO:0000256" key="3">
    <source>
        <dbReference type="ARBA" id="ARBA00022692"/>
    </source>
</evidence>
<dbReference type="PIRSF" id="PIRSF006060">
    <property type="entry name" value="AA_transporter"/>
    <property type="match status" value="1"/>
</dbReference>
<reference evidence="9" key="1">
    <citation type="submission" date="2020-10" db="EMBL/GenBank/DDBJ databases">
        <authorList>
            <person name="Gilroy R."/>
        </authorList>
    </citation>
    <scope>NUCLEOTIDE SEQUENCE</scope>
    <source>
        <strain evidence="9">CHK176-22527</strain>
    </source>
</reference>
<dbReference type="Proteomes" id="UP000824159">
    <property type="component" value="Unassembled WGS sequence"/>
</dbReference>